<evidence type="ECO:0000313" key="1">
    <source>
        <dbReference type="EMBL" id="AAU25985.1"/>
    </source>
</evidence>
<sequence length="79" mass="8636">MKAEKIAQILNQRLGRHIGEIKVTAKEAGAYTIYRAEAKGHVVVVYDSGCDDEMLANIIGALLSDMVLSGEKYRNVVCP</sequence>
<protein>
    <submittedName>
        <fullName evidence="1">Uncharacterized protein</fullName>
    </submittedName>
</protein>
<reference evidence="1 2" key="1">
    <citation type="journal article" date="2006" name="Virology">
        <title>TTSV1, a new virus-like particle isolated from the hyperthermophilic crenarchaeote Thermoproteus tenax.</title>
        <authorList>
            <person name="Ahn D.G."/>
            <person name="Kim S.I."/>
            <person name="Rhee J.K."/>
            <person name="Kim K.P."/>
            <person name="Pan J.G."/>
            <person name="Oh J.W."/>
        </authorList>
    </citation>
    <scope>NUCLEOTIDE SEQUENCE</scope>
</reference>
<accession>Q647C7</accession>
<proteinExistence type="predicted"/>
<dbReference type="RefSeq" id="YP_164376.1">
    <property type="nucleotide sequence ID" value="NC_006556.1"/>
</dbReference>
<dbReference type="KEGG" id="vg:5141624"/>
<name>Q647C7_9VIRU</name>
<dbReference type="Proteomes" id="UP000006730">
    <property type="component" value="Segment"/>
</dbReference>
<keyword evidence="2" id="KW-1185">Reference proteome</keyword>
<organism evidence="1 2">
    <name type="scientific">Thermoproteus tenax spherical virus 1</name>
    <dbReference type="NCBI Taxonomy" id="292639"/>
    <lineage>
        <taxon>Viruses</taxon>
        <taxon>Viruses incertae sedis</taxon>
        <taxon>Globuloviridae</taxon>
        <taxon>Alphaglobulovirus</taxon>
        <taxon>Alphaglobulovirus cinderense</taxon>
    </lineage>
</organism>
<dbReference type="GeneID" id="5141624"/>
<dbReference type="EMBL" id="AY722806">
    <property type="protein sequence ID" value="AAU25985.1"/>
    <property type="molecule type" value="Genomic_DNA"/>
</dbReference>
<evidence type="ECO:0000313" key="2">
    <source>
        <dbReference type="Proteomes" id="UP000006730"/>
    </source>
</evidence>